<dbReference type="RefSeq" id="WP_093670658.1">
    <property type="nucleotide sequence ID" value="NZ_FOOY01000006.1"/>
</dbReference>
<dbReference type="Proteomes" id="UP000198752">
    <property type="component" value="Unassembled WGS sequence"/>
</dbReference>
<dbReference type="PANTHER" id="PTHR37806:SF1">
    <property type="entry name" value="PEPTIDASE C39-LIKE DOMAIN-CONTAINING PROTEIN"/>
    <property type="match status" value="1"/>
</dbReference>
<dbReference type="PANTHER" id="PTHR37806">
    <property type="entry name" value="LMO0724 PROTEIN"/>
    <property type="match status" value="1"/>
</dbReference>
<dbReference type="InterPro" id="IPR016997">
    <property type="entry name" value="UCP032442"/>
</dbReference>
<accession>A0A1I2PYY7</accession>
<dbReference type="EMBL" id="FOOY01000006">
    <property type="protein sequence ID" value="SFG21238.1"/>
    <property type="molecule type" value="Genomic_DNA"/>
</dbReference>
<protein>
    <submittedName>
        <fullName evidence="4">Uncharacterized protein YvpB</fullName>
    </submittedName>
</protein>
<keyword evidence="2" id="KW-1133">Transmembrane helix</keyword>
<evidence type="ECO:0000313" key="5">
    <source>
        <dbReference type="Proteomes" id="UP000198752"/>
    </source>
</evidence>
<keyword evidence="2" id="KW-0472">Membrane</keyword>
<organism evidence="4 5">
    <name type="scientific">Sporolactobacillus nakayamae</name>
    <dbReference type="NCBI Taxonomy" id="269670"/>
    <lineage>
        <taxon>Bacteria</taxon>
        <taxon>Bacillati</taxon>
        <taxon>Bacillota</taxon>
        <taxon>Bacilli</taxon>
        <taxon>Bacillales</taxon>
        <taxon>Sporolactobacillaceae</taxon>
        <taxon>Sporolactobacillus</taxon>
    </lineage>
</organism>
<evidence type="ECO:0000313" key="4">
    <source>
        <dbReference type="EMBL" id="SFG21238.1"/>
    </source>
</evidence>
<feature type="transmembrane region" description="Helical" evidence="2">
    <location>
        <begin position="6"/>
        <end position="27"/>
    </location>
</feature>
<evidence type="ECO:0000256" key="1">
    <source>
        <dbReference type="SAM" id="MobiDB-lite"/>
    </source>
</evidence>
<evidence type="ECO:0000256" key="2">
    <source>
        <dbReference type="SAM" id="Phobius"/>
    </source>
</evidence>
<dbReference type="Pfam" id="PF13529">
    <property type="entry name" value="Peptidase_C39_2"/>
    <property type="match status" value="1"/>
</dbReference>
<dbReference type="STRING" id="269670.SAMN02982927_00982"/>
<feature type="region of interest" description="Disordered" evidence="1">
    <location>
        <begin position="34"/>
        <end position="73"/>
    </location>
</feature>
<dbReference type="AlphaFoldDB" id="A0A1I2PYY7"/>
<dbReference type="PROSITE" id="PS51257">
    <property type="entry name" value="PROKAR_LIPOPROTEIN"/>
    <property type="match status" value="1"/>
</dbReference>
<feature type="compositionally biased region" description="Polar residues" evidence="1">
    <location>
        <begin position="36"/>
        <end position="50"/>
    </location>
</feature>
<evidence type="ECO:0000259" key="3">
    <source>
        <dbReference type="Pfam" id="PF13529"/>
    </source>
</evidence>
<reference evidence="5" key="1">
    <citation type="submission" date="2016-10" db="EMBL/GenBank/DDBJ databases">
        <authorList>
            <person name="Varghese N."/>
            <person name="Submissions S."/>
        </authorList>
    </citation>
    <scope>NUCLEOTIDE SEQUENCE [LARGE SCALE GENOMIC DNA]</scope>
    <source>
        <strain evidence="5">ATCC 700379</strain>
    </source>
</reference>
<feature type="domain" description="Peptidase C39-like" evidence="3">
    <location>
        <begin position="77"/>
        <end position="238"/>
    </location>
</feature>
<dbReference type="InterPro" id="IPR039564">
    <property type="entry name" value="Peptidase_C39-like"/>
</dbReference>
<dbReference type="OrthoDB" id="1164310at2"/>
<dbReference type="PIRSF" id="PIRSF032442">
    <property type="entry name" value="UCP032442"/>
    <property type="match status" value="1"/>
</dbReference>
<proteinExistence type="predicted"/>
<dbReference type="Gene3D" id="3.90.70.10">
    <property type="entry name" value="Cysteine proteinases"/>
    <property type="match status" value="1"/>
</dbReference>
<keyword evidence="5" id="KW-1185">Reference proteome</keyword>
<keyword evidence="2" id="KW-0812">Transmembrane</keyword>
<sequence length="270" mass="30067">MRIQRFISAVLMIVIMIGCVLVISLLVQNRNDHETQSQATEPRQTSNENTSEQKSEPIKQLQPKRAKKKGVAEKRLTAPYVSQKPELPNGCEVTSLTMLLQSASVKVDKLTLASKMKKVPFQSGEFKGNPNEGFVGNMYHGSRANPGLAVYHGPVADLARSYLGNRVIDLSGKSWSAIETQLVSGNPVWTITSINFQPIPDSAWQEWRTRQGTMRITFREHSVLLTGFDEHNVYFNDPLAGGPGSKSDKQAFIKAWKQFGNQAISYTSEQ</sequence>
<name>A0A1I2PYY7_9BACL</name>
<gene>
    <name evidence="4" type="ORF">SAMN02982927_00982</name>
</gene>